<reference evidence="2 3" key="1">
    <citation type="journal article" date="2023" name="Sci. Data">
        <title>Genome assembly of the Korean intertidal mud-creeper Batillaria attramentaria.</title>
        <authorList>
            <person name="Patra A.K."/>
            <person name="Ho P.T."/>
            <person name="Jun S."/>
            <person name="Lee S.J."/>
            <person name="Kim Y."/>
            <person name="Won Y.J."/>
        </authorList>
    </citation>
    <scope>NUCLEOTIDE SEQUENCE [LARGE SCALE GENOMIC DNA]</scope>
    <source>
        <strain evidence="2">Wonlab-2016</strain>
    </source>
</reference>
<keyword evidence="3" id="KW-1185">Reference proteome</keyword>
<evidence type="ECO:0000256" key="1">
    <source>
        <dbReference type="SAM" id="MobiDB-lite"/>
    </source>
</evidence>
<dbReference type="EMBL" id="JACVVK020000392">
    <property type="protein sequence ID" value="KAK7475841.1"/>
    <property type="molecule type" value="Genomic_DNA"/>
</dbReference>
<sequence>MCTATCEPRLPARPCSSWTFQSRSKTCGKGLQVRCRLTDACGTNSAEAKMLAGASPRPMSRERERRTSTRLHRGIPTGSEMQREMTRMSATPMQQGQMVGQINSGLRRGSASKEDNARSGSSKHVRK</sequence>
<dbReference type="AlphaFoldDB" id="A0ABD0JM07"/>
<gene>
    <name evidence="2" type="ORF">BaRGS_00032891</name>
</gene>
<protein>
    <submittedName>
        <fullName evidence="2">Uncharacterized protein</fullName>
    </submittedName>
</protein>
<evidence type="ECO:0000313" key="2">
    <source>
        <dbReference type="EMBL" id="KAK7475841.1"/>
    </source>
</evidence>
<proteinExistence type="predicted"/>
<evidence type="ECO:0000313" key="3">
    <source>
        <dbReference type="Proteomes" id="UP001519460"/>
    </source>
</evidence>
<accession>A0ABD0JM07</accession>
<organism evidence="2 3">
    <name type="scientific">Batillaria attramentaria</name>
    <dbReference type="NCBI Taxonomy" id="370345"/>
    <lineage>
        <taxon>Eukaryota</taxon>
        <taxon>Metazoa</taxon>
        <taxon>Spiralia</taxon>
        <taxon>Lophotrochozoa</taxon>
        <taxon>Mollusca</taxon>
        <taxon>Gastropoda</taxon>
        <taxon>Caenogastropoda</taxon>
        <taxon>Sorbeoconcha</taxon>
        <taxon>Cerithioidea</taxon>
        <taxon>Batillariidae</taxon>
        <taxon>Batillaria</taxon>
    </lineage>
</organism>
<feature type="compositionally biased region" description="Polar residues" evidence="1">
    <location>
        <begin position="88"/>
        <end position="104"/>
    </location>
</feature>
<feature type="region of interest" description="Disordered" evidence="1">
    <location>
        <begin position="51"/>
        <end position="127"/>
    </location>
</feature>
<comment type="caution">
    <text evidence="2">The sequence shown here is derived from an EMBL/GenBank/DDBJ whole genome shotgun (WGS) entry which is preliminary data.</text>
</comment>
<dbReference type="Proteomes" id="UP001519460">
    <property type="component" value="Unassembled WGS sequence"/>
</dbReference>
<name>A0ABD0JM07_9CAEN</name>